<gene>
    <name evidence="1" type="ORF">CVT26_013822</name>
</gene>
<comment type="caution">
    <text evidence="1">The sequence shown here is derived from an EMBL/GenBank/DDBJ whole genome shotgun (WGS) entry which is preliminary data.</text>
</comment>
<proteinExistence type="predicted"/>
<accession>A0A409Y6Q0</accession>
<dbReference type="AlphaFoldDB" id="A0A409Y6Q0"/>
<evidence type="ECO:0000313" key="2">
    <source>
        <dbReference type="Proteomes" id="UP000284706"/>
    </source>
</evidence>
<keyword evidence="2" id="KW-1185">Reference proteome</keyword>
<sequence>MPPSTSEDTSCDGLPSNWFGYEHLADKIADELLGDVYSLNQLAVTCKGLQSSAQKALFKEIQIMNDHTVCNWQVRLGMFFSNPSHKVHPPNFQYIKDLAFALSAGIHYNEQIIELLDLVKSMLPNLQTIRIYGYAGLITPSLGSEWLHDFIAATKPKNIHFNGTLVPKDVFDFSLSNFRTIHFNVCKLFFHNEGNATGRRDRREAALDAKLVLGSEGTGWERINEVRSSSINGELVKILERADELKSLSFRLAFGGQVNLRSIPLSKKLRTLCLQIPNTVILHAPMFLKCLVDSACSLHHIDLYYEIGWRRVLPWDLIFHYTLLYLLPRMLPTSVRHINFRFGGLRRLPHFEEIECQVSFEGIKFTAIHDDDEPPCIPVPIPCWYYSPFSSVEDNLWN</sequence>
<dbReference type="InParanoid" id="A0A409Y6Q0"/>
<name>A0A409Y6Q0_9AGAR</name>
<dbReference type="Proteomes" id="UP000284706">
    <property type="component" value="Unassembled WGS sequence"/>
</dbReference>
<organism evidence="1 2">
    <name type="scientific">Gymnopilus dilepis</name>
    <dbReference type="NCBI Taxonomy" id="231916"/>
    <lineage>
        <taxon>Eukaryota</taxon>
        <taxon>Fungi</taxon>
        <taxon>Dikarya</taxon>
        <taxon>Basidiomycota</taxon>
        <taxon>Agaricomycotina</taxon>
        <taxon>Agaricomycetes</taxon>
        <taxon>Agaricomycetidae</taxon>
        <taxon>Agaricales</taxon>
        <taxon>Agaricineae</taxon>
        <taxon>Hymenogastraceae</taxon>
        <taxon>Gymnopilus</taxon>
    </lineage>
</organism>
<protein>
    <recommendedName>
        <fullName evidence="3">F-box domain-containing protein</fullName>
    </recommendedName>
</protein>
<reference evidence="1 2" key="1">
    <citation type="journal article" date="2018" name="Evol. Lett.">
        <title>Horizontal gene cluster transfer increased hallucinogenic mushroom diversity.</title>
        <authorList>
            <person name="Reynolds H.T."/>
            <person name="Vijayakumar V."/>
            <person name="Gluck-Thaler E."/>
            <person name="Korotkin H.B."/>
            <person name="Matheny P.B."/>
            <person name="Slot J.C."/>
        </authorList>
    </citation>
    <scope>NUCLEOTIDE SEQUENCE [LARGE SCALE GENOMIC DNA]</scope>
    <source>
        <strain evidence="1 2">SRW20</strain>
    </source>
</reference>
<evidence type="ECO:0008006" key="3">
    <source>
        <dbReference type="Google" id="ProtNLM"/>
    </source>
</evidence>
<dbReference type="EMBL" id="NHYE01001100">
    <property type="protein sequence ID" value="PPQ98694.1"/>
    <property type="molecule type" value="Genomic_DNA"/>
</dbReference>
<dbReference type="OrthoDB" id="3114260at2759"/>
<evidence type="ECO:0000313" key="1">
    <source>
        <dbReference type="EMBL" id="PPQ98694.1"/>
    </source>
</evidence>